<sequence>METAPAIDGAALRAARVRAGLTQHQLAHEVGVVGGERVSMWERGEARPRSPQLLHAVARVLGVPATVLLLAPDGGSSLRWLRFAAGLSVDELARAAHVSMATLKRWEAQGCRRAPSSATLAAVAAALDVGVVEVERALLRS</sequence>
<reference evidence="2 3" key="1">
    <citation type="submission" date="2020-04" db="EMBL/GenBank/DDBJ databases">
        <title>Sequencing and Assembly of C. fimi.</title>
        <authorList>
            <person name="Ramsey A.R."/>
        </authorList>
    </citation>
    <scope>NUCLEOTIDE SEQUENCE [LARGE SCALE GENOMIC DNA]</scope>
    <source>
        <strain evidence="2 3">SB</strain>
    </source>
</reference>
<dbReference type="InterPro" id="IPR052345">
    <property type="entry name" value="Rad_response_metalloprotease"/>
</dbReference>
<dbReference type="SUPFAM" id="SSF47413">
    <property type="entry name" value="lambda repressor-like DNA-binding domains"/>
    <property type="match status" value="2"/>
</dbReference>
<dbReference type="InterPro" id="IPR010982">
    <property type="entry name" value="Lambda_DNA-bd_dom_sf"/>
</dbReference>
<dbReference type="GO" id="GO:0003677">
    <property type="term" value="F:DNA binding"/>
    <property type="evidence" value="ECO:0007669"/>
    <property type="project" value="InterPro"/>
</dbReference>
<evidence type="ECO:0000259" key="1">
    <source>
        <dbReference type="PROSITE" id="PS50943"/>
    </source>
</evidence>
<dbReference type="PANTHER" id="PTHR43236:SF2">
    <property type="entry name" value="BLL0069 PROTEIN"/>
    <property type="match status" value="1"/>
</dbReference>
<dbReference type="AlphaFoldDB" id="A0A7Y0M0A8"/>
<dbReference type="SMART" id="SM00530">
    <property type="entry name" value="HTH_XRE"/>
    <property type="match status" value="2"/>
</dbReference>
<dbReference type="InterPro" id="IPR001387">
    <property type="entry name" value="Cro/C1-type_HTH"/>
</dbReference>
<name>A0A7Y0M0A8_CELFI</name>
<dbReference type="PROSITE" id="PS50943">
    <property type="entry name" value="HTH_CROC1"/>
    <property type="match status" value="2"/>
</dbReference>
<dbReference type="EMBL" id="JABCJJ010000037">
    <property type="protein sequence ID" value="NMR21476.1"/>
    <property type="molecule type" value="Genomic_DNA"/>
</dbReference>
<dbReference type="Gene3D" id="1.10.260.40">
    <property type="entry name" value="lambda repressor-like DNA-binding domains"/>
    <property type="match status" value="2"/>
</dbReference>
<dbReference type="PANTHER" id="PTHR43236">
    <property type="entry name" value="ANTITOXIN HIGA1"/>
    <property type="match status" value="1"/>
</dbReference>
<comment type="caution">
    <text evidence="2">The sequence shown here is derived from an EMBL/GenBank/DDBJ whole genome shotgun (WGS) entry which is preliminary data.</text>
</comment>
<accession>A0A7Y0M0A8</accession>
<dbReference type="Proteomes" id="UP000562124">
    <property type="component" value="Unassembled WGS sequence"/>
</dbReference>
<evidence type="ECO:0000313" key="3">
    <source>
        <dbReference type="Proteomes" id="UP000562124"/>
    </source>
</evidence>
<gene>
    <name evidence="2" type="ORF">HIR71_14840</name>
</gene>
<proteinExistence type="predicted"/>
<protein>
    <submittedName>
        <fullName evidence="2">Helix-turn-helix domain-containing protein</fullName>
    </submittedName>
</protein>
<organism evidence="2 3">
    <name type="scientific">Cellulomonas fimi</name>
    <dbReference type="NCBI Taxonomy" id="1708"/>
    <lineage>
        <taxon>Bacteria</taxon>
        <taxon>Bacillati</taxon>
        <taxon>Actinomycetota</taxon>
        <taxon>Actinomycetes</taxon>
        <taxon>Micrococcales</taxon>
        <taxon>Cellulomonadaceae</taxon>
        <taxon>Cellulomonas</taxon>
    </lineage>
</organism>
<keyword evidence="3" id="KW-1185">Reference proteome</keyword>
<dbReference type="Pfam" id="PF13560">
    <property type="entry name" value="HTH_31"/>
    <property type="match status" value="1"/>
</dbReference>
<evidence type="ECO:0000313" key="2">
    <source>
        <dbReference type="EMBL" id="NMR21476.1"/>
    </source>
</evidence>
<dbReference type="CDD" id="cd00093">
    <property type="entry name" value="HTH_XRE"/>
    <property type="match status" value="2"/>
</dbReference>
<dbReference type="RefSeq" id="WP_169325845.1">
    <property type="nucleotide sequence ID" value="NZ_JABCJJ010000037.1"/>
</dbReference>
<feature type="domain" description="HTH cro/C1-type" evidence="1">
    <location>
        <begin position="12"/>
        <end position="68"/>
    </location>
</feature>
<feature type="domain" description="HTH cro/C1-type" evidence="1">
    <location>
        <begin position="78"/>
        <end position="134"/>
    </location>
</feature>
<dbReference type="Pfam" id="PF01381">
    <property type="entry name" value="HTH_3"/>
    <property type="match status" value="1"/>
</dbReference>